<keyword evidence="1" id="KW-0812">Transmembrane</keyword>
<evidence type="ECO:0000313" key="3">
    <source>
        <dbReference type="Proteomes" id="UP000251584"/>
    </source>
</evidence>
<sequence length="163" mass="17319">MKRVRSARSSTVSPGENCLYFETGQGSALSAGANFGADQVTMEARNYGPGAALRSVPGEYGGRFYRAGVSLQRPADYSCRSGRSLHGQAERASQWAATAATPTTPTPIRTSMKTLMILLATAGCNYIMGMPLGDDIMLKLPDHRIPRYRNGTSVTQPASVAGV</sequence>
<dbReference type="PANTHER" id="PTHR39329:SF1">
    <property type="entry name" value="ETHANOLAMINE AMMONIA-LYASE LARGE SUBUNIT"/>
    <property type="match status" value="1"/>
</dbReference>
<dbReference type="InterPro" id="IPR010628">
    <property type="entry name" value="EutB"/>
</dbReference>
<dbReference type="AlphaFoldDB" id="A0A2X2VS50"/>
<keyword evidence="2" id="KW-0456">Lyase</keyword>
<dbReference type="GO" id="GO:0009350">
    <property type="term" value="C:ethanolamine ammonia-lyase complex"/>
    <property type="evidence" value="ECO:0007669"/>
    <property type="project" value="TreeGrafter"/>
</dbReference>
<dbReference type="Gene3D" id="3.20.20.70">
    <property type="entry name" value="Aldolase class I"/>
    <property type="match status" value="1"/>
</dbReference>
<keyword evidence="1" id="KW-1133">Transmembrane helix</keyword>
<dbReference type="GO" id="GO:0006520">
    <property type="term" value="P:amino acid metabolic process"/>
    <property type="evidence" value="ECO:0007669"/>
    <property type="project" value="InterPro"/>
</dbReference>
<keyword evidence="1" id="KW-0472">Membrane</keyword>
<dbReference type="GO" id="GO:0008851">
    <property type="term" value="F:ethanolamine ammonia-lyase activity"/>
    <property type="evidence" value="ECO:0007669"/>
    <property type="project" value="UniProtKB-EC"/>
</dbReference>
<dbReference type="GO" id="GO:0046336">
    <property type="term" value="P:ethanolamine catabolic process"/>
    <property type="evidence" value="ECO:0007669"/>
    <property type="project" value="TreeGrafter"/>
</dbReference>
<organism evidence="2 3">
    <name type="scientific">Citrobacter koseri</name>
    <name type="common">Citrobacter diversus</name>
    <dbReference type="NCBI Taxonomy" id="545"/>
    <lineage>
        <taxon>Bacteria</taxon>
        <taxon>Pseudomonadati</taxon>
        <taxon>Pseudomonadota</taxon>
        <taxon>Gammaproteobacteria</taxon>
        <taxon>Enterobacterales</taxon>
        <taxon>Enterobacteriaceae</taxon>
        <taxon>Citrobacter</taxon>
    </lineage>
</organism>
<dbReference type="InterPro" id="IPR013785">
    <property type="entry name" value="Aldolase_TIM"/>
</dbReference>
<dbReference type="PANTHER" id="PTHR39329">
    <property type="entry name" value="ETHANOLAMINE AMMONIA-LYASE HEAVY CHAIN"/>
    <property type="match status" value="1"/>
</dbReference>
<name>A0A2X2VS50_CITKO</name>
<evidence type="ECO:0000256" key="1">
    <source>
        <dbReference type="SAM" id="Phobius"/>
    </source>
</evidence>
<dbReference type="EC" id="4.3.1.7" evidence="2"/>
<feature type="transmembrane region" description="Helical" evidence="1">
    <location>
        <begin position="115"/>
        <end position="133"/>
    </location>
</feature>
<dbReference type="Pfam" id="PF06751">
    <property type="entry name" value="EutB"/>
    <property type="match status" value="2"/>
</dbReference>
<dbReference type="Proteomes" id="UP000251584">
    <property type="component" value="Unassembled WGS sequence"/>
</dbReference>
<dbReference type="GO" id="GO:0005829">
    <property type="term" value="C:cytosol"/>
    <property type="evidence" value="ECO:0007669"/>
    <property type="project" value="TreeGrafter"/>
</dbReference>
<evidence type="ECO:0000313" key="2">
    <source>
        <dbReference type="EMBL" id="SQB28431.1"/>
    </source>
</evidence>
<dbReference type="EMBL" id="UAVY01000004">
    <property type="protein sequence ID" value="SQB28431.1"/>
    <property type="molecule type" value="Genomic_DNA"/>
</dbReference>
<protein>
    <submittedName>
        <fullName evidence="2">Ethanolamine ammonia-lyase heavy chain</fullName>
        <ecNumber evidence="2">4.3.1.7</ecNumber>
    </submittedName>
</protein>
<accession>A0A2X2VS50</accession>
<proteinExistence type="predicted"/>
<gene>
    <name evidence="2" type="primary">eutB_4</name>
    <name evidence="2" type="ORF">NCTC10786_02363</name>
</gene>
<reference evidence="2 3" key="1">
    <citation type="submission" date="2018-06" db="EMBL/GenBank/DDBJ databases">
        <authorList>
            <consortium name="Pathogen Informatics"/>
            <person name="Doyle S."/>
        </authorList>
    </citation>
    <scope>NUCLEOTIDE SEQUENCE [LARGE SCALE GENOMIC DNA]</scope>
    <source>
        <strain evidence="2 3">NCTC10786</strain>
    </source>
</reference>